<dbReference type="AlphaFoldDB" id="A0A8X6MYJ8"/>
<evidence type="ECO:0000256" key="1">
    <source>
        <dbReference type="SAM" id="MobiDB-lite"/>
    </source>
</evidence>
<evidence type="ECO:0000313" key="2">
    <source>
        <dbReference type="EMBL" id="GFS84179.1"/>
    </source>
</evidence>
<dbReference type="EMBL" id="BMAW01003541">
    <property type="protein sequence ID" value="GFS84179.1"/>
    <property type="molecule type" value="Genomic_DNA"/>
</dbReference>
<reference evidence="2" key="1">
    <citation type="submission" date="2020-08" db="EMBL/GenBank/DDBJ databases">
        <title>Multicomponent nature underlies the extraordinary mechanical properties of spider dragline silk.</title>
        <authorList>
            <person name="Kono N."/>
            <person name="Nakamura H."/>
            <person name="Mori M."/>
            <person name="Yoshida Y."/>
            <person name="Ohtoshi R."/>
            <person name="Malay A.D."/>
            <person name="Moran D.A.P."/>
            <person name="Tomita M."/>
            <person name="Numata K."/>
            <person name="Arakawa K."/>
        </authorList>
    </citation>
    <scope>NUCLEOTIDE SEQUENCE</scope>
</reference>
<keyword evidence="3" id="KW-1185">Reference proteome</keyword>
<name>A0A8X6MYJ8_NEPPI</name>
<sequence length="105" mass="11846">MTSQPKARTIDQILTNHSTKEHFRNFSSRINKSRTSNSPKPANPLNNACLFQYYPEKVRNLFEKKESAILLQHNPPLDSCAPSSRATDRCGVASSKKKISEVSQK</sequence>
<protein>
    <submittedName>
        <fullName evidence="2">Uncharacterized protein</fullName>
    </submittedName>
</protein>
<dbReference type="Proteomes" id="UP000887013">
    <property type="component" value="Unassembled WGS sequence"/>
</dbReference>
<proteinExistence type="predicted"/>
<organism evidence="2 3">
    <name type="scientific">Nephila pilipes</name>
    <name type="common">Giant wood spider</name>
    <name type="synonym">Nephila maculata</name>
    <dbReference type="NCBI Taxonomy" id="299642"/>
    <lineage>
        <taxon>Eukaryota</taxon>
        <taxon>Metazoa</taxon>
        <taxon>Ecdysozoa</taxon>
        <taxon>Arthropoda</taxon>
        <taxon>Chelicerata</taxon>
        <taxon>Arachnida</taxon>
        <taxon>Araneae</taxon>
        <taxon>Araneomorphae</taxon>
        <taxon>Entelegynae</taxon>
        <taxon>Araneoidea</taxon>
        <taxon>Nephilidae</taxon>
        <taxon>Nephila</taxon>
    </lineage>
</organism>
<accession>A0A8X6MYJ8</accession>
<feature type="region of interest" description="Disordered" evidence="1">
    <location>
        <begin position="75"/>
        <end position="105"/>
    </location>
</feature>
<gene>
    <name evidence="2" type="ORF">NPIL_56951</name>
</gene>
<evidence type="ECO:0000313" key="3">
    <source>
        <dbReference type="Proteomes" id="UP000887013"/>
    </source>
</evidence>
<comment type="caution">
    <text evidence="2">The sequence shown here is derived from an EMBL/GenBank/DDBJ whole genome shotgun (WGS) entry which is preliminary data.</text>
</comment>